<dbReference type="EMBL" id="WESC01000003">
    <property type="protein sequence ID" value="KAB7741600.1"/>
    <property type="molecule type" value="Genomic_DNA"/>
</dbReference>
<dbReference type="Pfam" id="PF09550">
    <property type="entry name" value="Phage_TAC_6"/>
    <property type="match status" value="1"/>
</dbReference>
<protein>
    <submittedName>
        <fullName evidence="1">Phage tail assembly chaperone</fullName>
    </submittedName>
</protein>
<dbReference type="InterPro" id="IPR019056">
    <property type="entry name" value="Phage_TAC_6"/>
</dbReference>
<dbReference type="Proteomes" id="UP000468901">
    <property type="component" value="Unassembled WGS sequence"/>
</dbReference>
<dbReference type="RefSeq" id="WP_152214903.1">
    <property type="nucleotide sequence ID" value="NZ_WESC01000003.1"/>
</dbReference>
<evidence type="ECO:0000313" key="2">
    <source>
        <dbReference type="Proteomes" id="UP000468901"/>
    </source>
</evidence>
<gene>
    <name evidence="1" type="ORF">F2P47_04135</name>
</gene>
<keyword evidence="2" id="KW-1185">Reference proteome</keyword>
<accession>A0A6N6VNX7</accession>
<proteinExistence type="predicted"/>
<evidence type="ECO:0000313" key="1">
    <source>
        <dbReference type="EMBL" id="KAB7741600.1"/>
    </source>
</evidence>
<dbReference type="AlphaFoldDB" id="A0A6N6VNX7"/>
<comment type="caution">
    <text evidence="1">The sequence shown here is derived from an EMBL/GenBank/DDBJ whole genome shotgun (WGS) entry which is preliminary data.</text>
</comment>
<organism evidence="1 2">
    <name type="scientific">Parvibaculum sedimenti</name>
    <dbReference type="NCBI Taxonomy" id="2608632"/>
    <lineage>
        <taxon>Bacteria</taxon>
        <taxon>Pseudomonadati</taxon>
        <taxon>Pseudomonadota</taxon>
        <taxon>Alphaproteobacteria</taxon>
        <taxon>Hyphomicrobiales</taxon>
        <taxon>Parvibaculaceae</taxon>
        <taxon>Parvibaculum</taxon>
    </lineage>
</organism>
<sequence>MKTFPWTRAMEIGFGHLRLAPEQFWGMTLPELASAARCLRRDDGDQMTMRDLDRLMGLFPD</sequence>
<name>A0A6N6VNX7_9HYPH</name>
<reference evidence="1 2" key="1">
    <citation type="submission" date="2019-09" db="EMBL/GenBank/DDBJ databases">
        <title>Parvibaculum sedimenti sp. nov., isolated from sediment.</title>
        <authorList>
            <person name="Wang Y."/>
        </authorList>
    </citation>
    <scope>NUCLEOTIDE SEQUENCE [LARGE SCALE GENOMIC DNA]</scope>
    <source>
        <strain evidence="1 2">HXT-9</strain>
    </source>
</reference>